<evidence type="ECO:0000313" key="4">
    <source>
        <dbReference type="Proteomes" id="UP000220629"/>
    </source>
</evidence>
<keyword evidence="1" id="KW-0472">Membrane</keyword>
<dbReference type="AlphaFoldDB" id="A0A2A7S3N6"/>
<dbReference type="PANTHER" id="PTHR39430:SF1">
    <property type="entry name" value="PROTEASE"/>
    <property type="match status" value="1"/>
</dbReference>
<dbReference type="InterPro" id="IPR003675">
    <property type="entry name" value="Rce1/LyrA-like_dom"/>
</dbReference>
<comment type="caution">
    <text evidence="3">The sequence shown here is derived from an EMBL/GenBank/DDBJ whole genome shotgun (WGS) entry which is preliminary data.</text>
</comment>
<proteinExistence type="predicted"/>
<accession>A0A2A7S3N6</accession>
<evidence type="ECO:0000259" key="2">
    <source>
        <dbReference type="Pfam" id="PF02517"/>
    </source>
</evidence>
<keyword evidence="3" id="KW-0482">Metalloprotease</keyword>
<dbReference type="Pfam" id="PF02517">
    <property type="entry name" value="Rce1-like"/>
    <property type="match status" value="1"/>
</dbReference>
<feature type="transmembrane region" description="Helical" evidence="1">
    <location>
        <begin position="235"/>
        <end position="254"/>
    </location>
</feature>
<evidence type="ECO:0000256" key="1">
    <source>
        <dbReference type="SAM" id="Phobius"/>
    </source>
</evidence>
<protein>
    <submittedName>
        <fullName evidence="3">CPBP family intramembrane metalloprotease</fullName>
    </submittedName>
</protein>
<keyword evidence="1" id="KW-0812">Transmembrane</keyword>
<dbReference type="GO" id="GO:0080120">
    <property type="term" value="P:CAAX-box protein maturation"/>
    <property type="evidence" value="ECO:0007669"/>
    <property type="project" value="UniProtKB-ARBA"/>
</dbReference>
<dbReference type="GO" id="GO:0006508">
    <property type="term" value="P:proteolysis"/>
    <property type="evidence" value="ECO:0007669"/>
    <property type="project" value="UniProtKB-KW"/>
</dbReference>
<dbReference type="GO" id="GO:0004175">
    <property type="term" value="F:endopeptidase activity"/>
    <property type="evidence" value="ECO:0007669"/>
    <property type="project" value="UniProtKB-ARBA"/>
</dbReference>
<reference evidence="4" key="1">
    <citation type="submission" date="2017-09" db="EMBL/GenBank/DDBJ databases">
        <title>FDA dAtabase for Regulatory Grade micrObial Sequences (FDA-ARGOS): Supporting development and validation of Infectious Disease Dx tests.</title>
        <authorList>
            <person name="Minogue T."/>
            <person name="Wolcott M."/>
            <person name="Wasieloski L."/>
            <person name="Aguilar W."/>
            <person name="Moore D."/>
            <person name="Tallon L."/>
            <person name="Sadzewicz L."/>
            <person name="Ott S."/>
            <person name="Zhao X."/>
            <person name="Nagaraj S."/>
            <person name="Vavikolanu K."/>
            <person name="Aluvathingal J."/>
            <person name="Nadendla S."/>
            <person name="Sichtig H."/>
        </authorList>
    </citation>
    <scope>NUCLEOTIDE SEQUENCE [LARGE SCALE GENOMIC DNA]</scope>
    <source>
        <strain evidence="4">FDAARGOS_390</strain>
    </source>
</reference>
<keyword evidence="3" id="KW-0378">Hydrolase</keyword>
<sequence length="262" mass="28137">MLIDIGLTIILDHTLKKPHRNPTLSPTDALAAGLINLLAVISATAALAKIENKSLFDYGLTGAARAVRFLSGSVIGFVAISILMLALWKTGLVQIDRSGGQAWKYAGAWAIIFLLAAVFEELLLRGYLQVALVRRIGFWRASTVLSTIFGLLHATSPSENLVGMANAIVLGLILCLTLWYTGSLWWAIGFHAAWDWGESAVYGASDSGSVIQHAMFAARPLGSVLLSGGSAGPEGSLLILPLMGFIAVLIWLRWRPSPLYPR</sequence>
<keyword evidence="3" id="KW-0645">Protease</keyword>
<feature type="transmembrane region" description="Helical" evidence="1">
    <location>
        <begin position="108"/>
        <end position="124"/>
    </location>
</feature>
<dbReference type="EMBL" id="PDDY01000004">
    <property type="protein sequence ID" value="PEH38156.1"/>
    <property type="molecule type" value="Genomic_DNA"/>
</dbReference>
<evidence type="ECO:0000313" key="3">
    <source>
        <dbReference type="EMBL" id="PEH38156.1"/>
    </source>
</evidence>
<organism evidence="3 4">
    <name type="scientific">Burkholderia gladioli</name>
    <name type="common">Pseudomonas marginata</name>
    <name type="synonym">Phytomonas marginata</name>
    <dbReference type="NCBI Taxonomy" id="28095"/>
    <lineage>
        <taxon>Bacteria</taxon>
        <taxon>Pseudomonadati</taxon>
        <taxon>Pseudomonadota</taxon>
        <taxon>Betaproteobacteria</taxon>
        <taxon>Burkholderiales</taxon>
        <taxon>Burkholderiaceae</taxon>
        <taxon>Burkholderia</taxon>
    </lineage>
</organism>
<gene>
    <name evidence="3" type="ORF">CRM94_27455</name>
</gene>
<keyword evidence="1" id="KW-1133">Transmembrane helix</keyword>
<dbReference type="PANTHER" id="PTHR39430">
    <property type="entry name" value="MEMBRANE-ASSOCIATED PROTEASE-RELATED"/>
    <property type="match status" value="1"/>
</dbReference>
<feature type="transmembrane region" description="Helical" evidence="1">
    <location>
        <begin position="69"/>
        <end position="88"/>
    </location>
</feature>
<feature type="transmembrane region" description="Helical" evidence="1">
    <location>
        <begin position="29"/>
        <end position="48"/>
    </location>
</feature>
<name>A0A2A7S3N6_BURGA</name>
<feature type="transmembrane region" description="Helical" evidence="1">
    <location>
        <begin position="161"/>
        <end position="180"/>
    </location>
</feature>
<feature type="domain" description="CAAX prenyl protease 2/Lysostaphin resistance protein A-like" evidence="2">
    <location>
        <begin position="105"/>
        <end position="196"/>
    </location>
</feature>
<dbReference type="Proteomes" id="UP000220629">
    <property type="component" value="Unassembled WGS sequence"/>
</dbReference>
<dbReference type="RefSeq" id="WP_080959765.1">
    <property type="nucleotide sequence ID" value="NZ_CADEXN010000009.1"/>
</dbReference>
<dbReference type="GO" id="GO:0008237">
    <property type="term" value="F:metallopeptidase activity"/>
    <property type="evidence" value="ECO:0007669"/>
    <property type="project" value="UniProtKB-KW"/>
</dbReference>